<dbReference type="KEGG" id="som:SOMG_02806"/>
<protein>
    <submittedName>
        <fullName evidence="2">Set1C complex subunit Shg1</fullName>
    </submittedName>
</protein>
<sequence length="120" mass="14041">MELNKTVNVEDLVTRFKREGHFDRLRKLVLETFKEKESEGFAEQLRTIAETELEKDPSLKMKDHFRTAPLIAGAVDRTSLYENTMENIKNNILSQEELKVNVREAIKQLCYKETDGHQET</sequence>
<feature type="domain" description="BOD1/SHG1" evidence="1">
    <location>
        <begin position="12"/>
        <end position="107"/>
    </location>
</feature>
<dbReference type="Pfam" id="PF05205">
    <property type="entry name" value="COMPASS-Shg1"/>
    <property type="match status" value="1"/>
</dbReference>
<organism evidence="2 3">
    <name type="scientific">Schizosaccharomyces osmophilus</name>
    <dbReference type="NCBI Taxonomy" id="2545709"/>
    <lineage>
        <taxon>Eukaryota</taxon>
        <taxon>Fungi</taxon>
        <taxon>Dikarya</taxon>
        <taxon>Ascomycota</taxon>
        <taxon>Taphrinomycotina</taxon>
        <taxon>Schizosaccharomycetes</taxon>
        <taxon>Schizosaccharomycetales</taxon>
        <taxon>Schizosaccharomycetaceae</taxon>
        <taxon>Schizosaccharomyces</taxon>
    </lineage>
</organism>
<reference evidence="2 3" key="1">
    <citation type="journal article" date="2023" name="G3 (Bethesda)">
        <title>A high-quality reference genome for the fission yeast Schizosaccharomyces osmophilus.</title>
        <authorList>
            <person name="Jia G.S."/>
            <person name="Zhang W.C."/>
            <person name="Liang Y."/>
            <person name="Liu X.H."/>
            <person name="Rhind N."/>
            <person name="Pidoux A."/>
            <person name="Brysch-Herzberg M."/>
            <person name="Du L.L."/>
        </authorList>
    </citation>
    <scope>NUCLEOTIDE SEQUENCE [LARGE SCALE GENOMIC DNA]</scope>
    <source>
        <strain evidence="2 3">CBS 15793</strain>
    </source>
</reference>
<accession>A0AAE9WD02</accession>
<evidence type="ECO:0000259" key="1">
    <source>
        <dbReference type="Pfam" id="PF05205"/>
    </source>
</evidence>
<dbReference type="Proteomes" id="UP001212411">
    <property type="component" value="Chromosome 2"/>
</dbReference>
<proteinExistence type="predicted"/>
<dbReference type="EMBL" id="CP115612">
    <property type="protein sequence ID" value="WBW73630.1"/>
    <property type="molecule type" value="Genomic_DNA"/>
</dbReference>
<evidence type="ECO:0000313" key="2">
    <source>
        <dbReference type="EMBL" id="WBW73630.1"/>
    </source>
</evidence>
<name>A0AAE9WD02_9SCHI</name>
<keyword evidence="3" id="KW-1185">Reference proteome</keyword>
<dbReference type="InterPro" id="IPR055264">
    <property type="entry name" value="BOD1/SHG1_dom"/>
</dbReference>
<dbReference type="RefSeq" id="XP_056037873.1">
    <property type="nucleotide sequence ID" value="XM_056181597.1"/>
</dbReference>
<dbReference type="GeneID" id="80876286"/>
<dbReference type="AlphaFoldDB" id="A0AAE9WD02"/>
<gene>
    <name evidence="2" type="primary">shg1</name>
    <name evidence="2" type="ORF">SOMG_02806</name>
</gene>
<evidence type="ECO:0000313" key="3">
    <source>
        <dbReference type="Proteomes" id="UP001212411"/>
    </source>
</evidence>